<dbReference type="Proteomes" id="UP000246018">
    <property type="component" value="Unassembled WGS sequence"/>
</dbReference>
<evidence type="ECO:0000313" key="1">
    <source>
        <dbReference type="EMBL" id="PVG81863.1"/>
    </source>
</evidence>
<name>A0A2T8F838_9ACTN</name>
<dbReference type="RefSeq" id="WP_116572931.1">
    <property type="nucleotide sequence ID" value="NZ_QDGZ01000006.1"/>
</dbReference>
<dbReference type="OrthoDB" id="3782988at2"/>
<gene>
    <name evidence="1" type="ORF">DDE18_14165</name>
</gene>
<keyword evidence="2" id="KW-1185">Reference proteome</keyword>
<dbReference type="AlphaFoldDB" id="A0A2T8F838"/>
<organism evidence="1 2">
    <name type="scientific">Nocardioides gansuensis</name>
    <dbReference type="NCBI Taxonomy" id="2138300"/>
    <lineage>
        <taxon>Bacteria</taxon>
        <taxon>Bacillati</taxon>
        <taxon>Actinomycetota</taxon>
        <taxon>Actinomycetes</taxon>
        <taxon>Propionibacteriales</taxon>
        <taxon>Nocardioidaceae</taxon>
        <taxon>Nocardioides</taxon>
    </lineage>
</organism>
<evidence type="ECO:0000313" key="2">
    <source>
        <dbReference type="Proteomes" id="UP000246018"/>
    </source>
</evidence>
<proteinExistence type="predicted"/>
<sequence length="107" mass="11735">MTLIAYLAALEKAATQWEDQGEQLVGARTTLAEADSGVLGPRVSPVADDFLEAWRKELDRLVETAGKHGKALDDTAADLDYADQETVDRMQSLMQWSDRHVDPAGGY</sequence>
<reference evidence="1 2" key="1">
    <citation type="submission" date="2018-04" db="EMBL/GenBank/DDBJ databases">
        <title>Genome of Nocardioides gansuensis WSJ-1.</title>
        <authorList>
            <person name="Wu S."/>
            <person name="Wang G."/>
        </authorList>
    </citation>
    <scope>NUCLEOTIDE SEQUENCE [LARGE SCALE GENOMIC DNA]</scope>
    <source>
        <strain evidence="1 2">WSJ-1</strain>
    </source>
</reference>
<accession>A0A2T8F838</accession>
<comment type="caution">
    <text evidence="1">The sequence shown here is derived from an EMBL/GenBank/DDBJ whole genome shotgun (WGS) entry which is preliminary data.</text>
</comment>
<protein>
    <recommendedName>
        <fullName evidence="3">Flagellar protein FlgN</fullName>
    </recommendedName>
</protein>
<evidence type="ECO:0008006" key="3">
    <source>
        <dbReference type="Google" id="ProtNLM"/>
    </source>
</evidence>
<dbReference type="EMBL" id="QDGZ01000006">
    <property type="protein sequence ID" value="PVG81863.1"/>
    <property type="molecule type" value="Genomic_DNA"/>
</dbReference>